<feature type="transmembrane region" description="Helical" evidence="9">
    <location>
        <begin position="791"/>
        <end position="813"/>
    </location>
</feature>
<dbReference type="CDD" id="cd15040">
    <property type="entry name" value="7tmB2_Adhesion"/>
    <property type="match status" value="1"/>
</dbReference>
<dbReference type="PRINTS" id="PR00249">
    <property type="entry name" value="GPCRSECRETIN"/>
</dbReference>
<evidence type="ECO:0000313" key="16">
    <source>
        <dbReference type="Proteomes" id="UP000007110"/>
    </source>
</evidence>
<dbReference type="Pfam" id="PF01825">
    <property type="entry name" value="GPS"/>
    <property type="match status" value="1"/>
</dbReference>
<evidence type="ECO:0000256" key="3">
    <source>
        <dbReference type="ARBA" id="ARBA00022737"/>
    </source>
</evidence>
<feature type="compositionally biased region" description="Low complexity" evidence="8">
    <location>
        <begin position="80"/>
        <end position="96"/>
    </location>
</feature>
<proteinExistence type="predicted"/>
<dbReference type="SMART" id="SM00032">
    <property type="entry name" value="CCP"/>
    <property type="match status" value="1"/>
</dbReference>
<keyword evidence="7" id="KW-0768">Sushi</keyword>
<keyword evidence="2 9" id="KW-0812">Transmembrane</keyword>
<sequence length="875" mass="95759">MPLKMSFFKHRVFFLVCLFLFIGNTDAWRRRRRRRAPPPPPPPQVAPVVVDTTAPTFTYCPNDTGVFYTSTTSSFVSWTTPTATDDTDSSTTVETSGGLPGSLFPEGNHTVIYTARDGAGNTAECVVIFTVSVLRCQVLTPPVHGRIVGSCSRLKDSRCEFECEQGYNLTHNAPQCVVTVPNASWDGPTPFCSSSQCGADEVLLPNGQTVVFNRTQVGNRANTPIVCVTNNHTHYVSRLCSPDDESGAMWLDPIYQQCPINGSVDSTFSPVANDLSSEDATNQTRSELATFIANPDNIRLDHFASRLLNAIDEAILSPKEIFTLVDMALDINGDAFEEESTQAVSDSILSSVDTFLSRIQSTNSNSNFTYRGENLVVAALKVGRTTFPLTANIEPPSRDADDDFINLSTNGESENTGEGVSSIFFPGEVLDYLPDGNNPVAVSVFVLDSLKLFQPNSSTQDELEESSILVSPVLSVTIEGAKIKNLSDPVVLDFTVNRSLISVGAKPEIIPRCVYWERPTNVSEGAWSQEGCQTGPISSKELITCRCNHLTSFAVLMNIRAAYHSRTLDTISIFGCIASILCLVMTIGFLVGIRSLRRRLPQQIMINLSSALLCLYFAFVVGVDKPSWGLGCTVVAILLHYFTLAAVAWMGVEAFSMYLMFVRVVNSYMPKMLLKSCLVGWGGPLLVVGITVAIDWKAYQNTEYCFMNLGPSFYFAQLFPIALILTINTGVFIMVIYNLTCGRKMASMKESTAATQRAELLRRLQNAIAIGTLLGLSWVSGFMAIGSARFFFNVVFVICTSLQGVFIFLLFCVRLPEVRQQMMLLASRLIRVLTCRKSVVSSRGMSTSSTSSRMTSSLPSTVTVSYSAGKSDVML</sequence>
<feature type="chain" id="PRO_5029639587" evidence="10">
    <location>
        <begin position="28"/>
        <end position="875"/>
    </location>
</feature>
<protein>
    <submittedName>
        <fullName evidence="15">Uncharacterized protein</fullName>
    </submittedName>
</protein>
<dbReference type="InterPro" id="IPR053066">
    <property type="entry name" value="ADGR_G7"/>
</dbReference>
<evidence type="ECO:0000256" key="9">
    <source>
        <dbReference type="SAM" id="Phobius"/>
    </source>
</evidence>
<name>A0A7M7T1B2_STRPU</name>
<dbReference type="PANTHER" id="PTHR47767">
    <property type="entry name" value="ADHESION G PROTEIN-COUPLED RECEPTOR G7"/>
    <property type="match status" value="1"/>
</dbReference>
<evidence type="ECO:0000256" key="6">
    <source>
        <dbReference type="ARBA" id="ARBA00023157"/>
    </source>
</evidence>
<dbReference type="Proteomes" id="UP000007110">
    <property type="component" value="Unassembled WGS sequence"/>
</dbReference>
<evidence type="ECO:0000256" key="7">
    <source>
        <dbReference type="PROSITE-ProRule" id="PRU00302"/>
    </source>
</evidence>
<dbReference type="InterPro" id="IPR000832">
    <property type="entry name" value="GPCR_2_secretin-like"/>
</dbReference>
<dbReference type="EnsemblMetazoa" id="XM_030990758">
    <property type="protein sequence ID" value="XP_030846618"/>
    <property type="gene ID" value="LOC115918794"/>
</dbReference>
<dbReference type="InterPro" id="IPR046338">
    <property type="entry name" value="GAIN_dom_sf"/>
</dbReference>
<evidence type="ECO:0000256" key="2">
    <source>
        <dbReference type="ARBA" id="ARBA00022692"/>
    </source>
</evidence>
<feature type="domain" description="G-protein coupled receptors family 2 profile 2" evidence="12">
    <location>
        <begin position="568"/>
        <end position="815"/>
    </location>
</feature>
<dbReference type="OrthoDB" id="10037534at2759"/>
<dbReference type="SUPFAM" id="SSF57535">
    <property type="entry name" value="Complement control module/SCR domain"/>
    <property type="match status" value="1"/>
</dbReference>
<feature type="domain" description="HYR" evidence="13">
    <location>
        <begin position="50"/>
        <end position="133"/>
    </location>
</feature>
<dbReference type="AlphaFoldDB" id="A0A7M7T1B2"/>
<dbReference type="InParanoid" id="A0A7M7T1B2"/>
<dbReference type="InterPro" id="IPR000203">
    <property type="entry name" value="GPS"/>
</dbReference>
<comment type="subcellular location">
    <subcellularLocation>
        <location evidence="1">Membrane</location>
        <topology evidence="1">Multi-pass membrane protein</topology>
    </subcellularLocation>
</comment>
<feature type="transmembrane region" description="Helical" evidence="9">
    <location>
        <begin position="767"/>
        <end position="785"/>
    </location>
</feature>
<organism evidence="15 16">
    <name type="scientific">Strongylocentrotus purpuratus</name>
    <name type="common">Purple sea urchin</name>
    <dbReference type="NCBI Taxonomy" id="7668"/>
    <lineage>
        <taxon>Eukaryota</taxon>
        <taxon>Metazoa</taxon>
        <taxon>Echinodermata</taxon>
        <taxon>Eleutherozoa</taxon>
        <taxon>Echinozoa</taxon>
        <taxon>Echinoidea</taxon>
        <taxon>Euechinoidea</taxon>
        <taxon>Echinacea</taxon>
        <taxon>Camarodonta</taxon>
        <taxon>Echinidea</taxon>
        <taxon>Strongylocentrotidae</taxon>
        <taxon>Strongylocentrotus</taxon>
    </lineage>
</organism>
<keyword evidence="10" id="KW-0732">Signal</keyword>
<dbReference type="OMA" id="LPDENNH"/>
<dbReference type="Gene3D" id="2.10.70.10">
    <property type="entry name" value="Complement Module, domain 1"/>
    <property type="match status" value="1"/>
</dbReference>
<dbReference type="GeneID" id="115918794"/>
<feature type="domain" description="Sushi" evidence="14">
    <location>
        <begin position="134"/>
        <end position="194"/>
    </location>
</feature>
<dbReference type="GO" id="GO:0007166">
    <property type="term" value="P:cell surface receptor signaling pathway"/>
    <property type="evidence" value="ECO:0007669"/>
    <property type="project" value="InterPro"/>
</dbReference>
<keyword evidence="6" id="KW-1015">Disulfide bond</keyword>
<dbReference type="SUPFAM" id="SSF81321">
    <property type="entry name" value="Family A G protein-coupled receptor-like"/>
    <property type="match status" value="1"/>
</dbReference>
<feature type="transmembrane region" description="Helical" evidence="9">
    <location>
        <begin position="628"/>
        <end position="652"/>
    </location>
</feature>
<dbReference type="PANTHER" id="PTHR47767:SF1">
    <property type="entry name" value="ADHESION G PROTEIN-COUPLED RECEPTOR G7"/>
    <property type="match status" value="1"/>
</dbReference>
<dbReference type="Pfam" id="PF00002">
    <property type="entry name" value="7tm_2"/>
    <property type="match status" value="1"/>
</dbReference>
<dbReference type="KEGG" id="spu:115918794"/>
<evidence type="ECO:0000256" key="10">
    <source>
        <dbReference type="SAM" id="SignalP"/>
    </source>
</evidence>
<dbReference type="InterPro" id="IPR035976">
    <property type="entry name" value="Sushi/SCR/CCP_sf"/>
</dbReference>
<dbReference type="Pfam" id="PF02494">
    <property type="entry name" value="HYR"/>
    <property type="match status" value="1"/>
</dbReference>
<keyword evidence="16" id="KW-1185">Reference proteome</keyword>
<feature type="transmembrane region" description="Helical" evidence="9">
    <location>
        <begin position="604"/>
        <end position="622"/>
    </location>
</feature>
<dbReference type="InterPro" id="IPR000436">
    <property type="entry name" value="Sushi_SCR_CCP_dom"/>
</dbReference>
<evidence type="ECO:0000256" key="5">
    <source>
        <dbReference type="ARBA" id="ARBA00023136"/>
    </source>
</evidence>
<feature type="transmembrane region" description="Helical" evidence="9">
    <location>
        <begin position="571"/>
        <end position="592"/>
    </location>
</feature>
<dbReference type="Gene3D" id="2.60.220.50">
    <property type="match status" value="1"/>
</dbReference>
<dbReference type="InterPro" id="IPR017981">
    <property type="entry name" value="GPCR_2-like_7TM"/>
</dbReference>
<dbReference type="Gene3D" id="1.20.1070.10">
    <property type="entry name" value="Rhodopsin 7-helix transmembrane proteins"/>
    <property type="match status" value="1"/>
</dbReference>
<dbReference type="SMART" id="SM00303">
    <property type="entry name" value="GPS"/>
    <property type="match status" value="1"/>
</dbReference>
<feature type="transmembrane region" description="Helical" evidence="9">
    <location>
        <begin position="673"/>
        <end position="694"/>
    </location>
</feature>
<keyword evidence="4 9" id="KW-1133">Transmembrane helix</keyword>
<dbReference type="InterPro" id="IPR003410">
    <property type="entry name" value="HYR_dom"/>
</dbReference>
<feature type="domain" description="GAIN-B" evidence="11">
    <location>
        <begin position="396"/>
        <end position="563"/>
    </location>
</feature>
<dbReference type="PROSITE" id="PS50825">
    <property type="entry name" value="HYR"/>
    <property type="match status" value="1"/>
</dbReference>
<dbReference type="PROSITE" id="PS50261">
    <property type="entry name" value="G_PROTEIN_RECEP_F2_4"/>
    <property type="match status" value="1"/>
</dbReference>
<feature type="region of interest" description="Disordered" evidence="8">
    <location>
        <begin position="80"/>
        <end position="100"/>
    </location>
</feature>
<keyword evidence="3" id="KW-0677">Repeat</keyword>
<evidence type="ECO:0000259" key="12">
    <source>
        <dbReference type="PROSITE" id="PS50261"/>
    </source>
</evidence>
<feature type="transmembrane region" description="Helical" evidence="9">
    <location>
        <begin position="714"/>
        <end position="739"/>
    </location>
</feature>
<evidence type="ECO:0000256" key="1">
    <source>
        <dbReference type="ARBA" id="ARBA00004141"/>
    </source>
</evidence>
<evidence type="ECO:0000259" key="13">
    <source>
        <dbReference type="PROSITE" id="PS50825"/>
    </source>
</evidence>
<dbReference type="PROSITE" id="PS50221">
    <property type="entry name" value="GAIN_B"/>
    <property type="match status" value="1"/>
</dbReference>
<dbReference type="InterPro" id="IPR057244">
    <property type="entry name" value="GAIN_B"/>
</dbReference>
<keyword evidence="5 9" id="KW-0472">Membrane</keyword>
<evidence type="ECO:0000256" key="4">
    <source>
        <dbReference type="ARBA" id="ARBA00022989"/>
    </source>
</evidence>
<feature type="signal peptide" evidence="10">
    <location>
        <begin position="1"/>
        <end position="27"/>
    </location>
</feature>
<dbReference type="RefSeq" id="XP_030846618.1">
    <property type="nucleotide sequence ID" value="XM_030990758.1"/>
</dbReference>
<evidence type="ECO:0000256" key="8">
    <source>
        <dbReference type="SAM" id="MobiDB-lite"/>
    </source>
</evidence>
<reference evidence="16" key="1">
    <citation type="submission" date="2015-02" db="EMBL/GenBank/DDBJ databases">
        <title>Genome sequencing for Strongylocentrotus purpuratus.</title>
        <authorList>
            <person name="Murali S."/>
            <person name="Liu Y."/>
            <person name="Vee V."/>
            <person name="English A."/>
            <person name="Wang M."/>
            <person name="Skinner E."/>
            <person name="Han Y."/>
            <person name="Muzny D.M."/>
            <person name="Worley K.C."/>
            <person name="Gibbs R.A."/>
        </authorList>
    </citation>
    <scope>NUCLEOTIDE SEQUENCE</scope>
</reference>
<dbReference type="GO" id="GO:0016020">
    <property type="term" value="C:membrane"/>
    <property type="evidence" value="ECO:0007669"/>
    <property type="project" value="UniProtKB-SubCell"/>
</dbReference>
<comment type="caution">
    <text evidence="7">Lacks conserved residue(s) required for the propagation of feature annotation.</text>
</comment>
<dbReference type="GO" id="GO:0004930">
    <property type="term" value="F:G protein-coupled receptor activity"/>
    <property type="evidence" value="ECO:0007669"/>
    <property type="project" value="InterPro"/>
</dbReference>
<dbReference type="CDD" id="cd00033">
    <property type="entry name" value="CCP"/>
    <property type="match status" value="1"/>
</dbReference>
<evidence type="ECO:0000259" key="14">
    <source>
        <dbReference type="PROSITE" id="PS50923"/>
    </source>
</evidence>
<dbReference type="PROSITE" id="PS50923">
    <property type="entry name" value="SUSHI"/>
    <property type="match status" value="1"/>
</dbReference>
<reference evidence="15" key="2">
    <citation type="submission" date="2021-01" db="UniProtKB">
        <authorList>
            <consortium name="EnsemblMetazoa"/>
        </authorList>
    </citation>
    <scope>IDENTIFICATION</scope>
</reference>
<evidence type="ECO:0000313" key="15">
    <source>
        <dbReference type="EnsemblMetazoa" id="XP_030846618"/>
    </source>
</evidence>
<accession>A0A7M7T1B2</accession>
<evidence type="ECO:0000259" key="11">
    <source>
        <dbReference type="PROSITE" id="PS50221"/>
    </source>
</evidence>